<keyword evidence="3" id="KW-1185">Reference proteome</keyword>
<dbReference type="Proteomes" id="UP000887159">
    <property type="component" value="Unassembled WGS sequence"/>
</dbReference>
<organism evidence="2 3">
    <name type="scientific">Trichonephila clavipes</name>
    <name type="common">Golden silk orbweaver</name>
    <name type="synonym">Nephila clavipes</name>
    <dbReference type="NCBI Taxonomy" id="2585209"/>
    <lineage>
        <taxon>Eukaryota</taxon>
        <taxon>Metazoa</taxon>
        <taxon>Ecdysozoa</taxon>
        <taxon>Arthropoda</taxon>
        <taxon>Chelicerata</taxon>
        <taxon>Arachnida</taxon>
        <taxon>Araneae</taxon>
        <taxon>Araneomorphae</taxon>
        <taxon>Entelegynae</taxon>
        <taxon>Araneoidea</taxon>
        <taxon>Nephilidae</taxon>
        <taxon>Trichonephila</taxon>
    </lineage>
</organism>
<protein>
    <submittedName>
        <fullName evidence="2">Uncharacterized protein</fullName>
    </submittedName>
</protein>
<feature type="compositionally biased region" description="Basic and acidic residues" evidence="1">
    <location>
        <begin position="68"/>
        <end position="93"/>
    </location>
</feature>
<feature type="region of interest" description="Disordered" evidence="1">
    <location>
        <begin position="57"/>
        <end position="102"/>
    </location>
</feature>
<evidence type="ECO:0000313" key="3">
    <source>
        <dbReference type="Proteomes" id="UP000887159"/>
    </source>
</evidence>
<reference evidence="2" key="1">
    <citation type="submission" date="2020-08" db="EMBL/GenBank/DDBJ databases">
        <title>Multicomponent nature underlies the extraordinary mechanical properties of spider dragline silk.</title>
        <authorList>
            <person name="Kono N."/>
            <person name="Nakamura H."/>
            <person name="Mori M."/>
            <person name="Yoshida Y."/>
            <person name="Ohtoshi R."/>
            <person name="Malay A.D."/>
            <person name="Moran D.A.P."/>
            <person name="Tomita M."/>
            <person name="Numata K."/>
            <person name="Arakawa K."/>
        </authorList>
    </citation>
    <scope>NUCLEOTIDE SEQUENCE</scope>
</reference>
<accession>A0A8X6SB43</accession>
<evidence type="ECO:0000256" key="1">
    <source>
        <dbReference type="SAM" id="MobiDB-lite"/>
    </source>
</evidence>
<sequence>MKAEPQTSMIPIIRKQLNPQQTILQANVEAMNIKQMCAKMKYLRSLLNEVETSKQEMNQSWDDGEIMDCNHDSESKFEKSDEREAFESKEEMLSKGLHQKKI</sequence>
<gene>
    <name evidence="2" type="ORF">TNCV_2206871</name>
</gene>
<dbReference type="AlphaFoldDB" id="A0A8X6SB43"/>
<evidence type="ECO:0000313" key="2">
    <source>
        <dbReference type="EMBL" id="GFY05241.1"/>
    </source>
</evidence>
<proteinExistence type="predicted"/>
<name>A0A8X6SB43_TRICX</name>
<dbReference type="EMBL" id="BMAU01021250">
    <property type="protein sequence ID" value="GFY05241.1"/>
    <property type="molecule type" value="Genomic_DNA"/>
</dbReference>
<comment type="caution">
    <text evidence="2">The sequence shown here is derived from an EMBL/GenBank/DDBJ whole genome shotgun (WGS) entry which is preliminary data.</text>
</comment>